<gene>
    <name evidence="1" type="ORF">NUW54_g2636</name>
</gene>
<reference evidence="1" key="1">
    <citation type="submission" date="2022-08" db="EMBL/GenBank/DDBJ databases">
        <title>Genome Sequence of Pycnoporus sanguineus.</title>
        <authorList>
            <person name="Buettner E."/>
        </authorList>
    </citation>
    <scope>NUCLEOTIDE SEQUENCE</scope>
    <source>
        <strain evidence="1">CG-C14</strain>
    </source>
</reference>
<sequence>MKSFCPVEYRYAVIQMDPVGMIKHFNDPVALNAASTMTPKKYLVYLERPIGLPPPTDPWFRYDVSPIGTTLRPEDEAKGITSDMVIPIFPNTFHPSGERAPIRTHPTFPFNNCYHWIRNRRTVRIRRKAIRYDDAHAFKVNVFQHMEIDKSFGADYDRINAFLHSKHTSEPSPFTHNDSGDLDRSESPSLDGSPQLEGENDLSSVIADDVDTLPGAPTRTGSPDSGYPPSEASSEASRDSVAALIGMDILGLNMDDTVEFLPLVDMWYEITDHLTADTIPSPVEFYEECDTIMRIIHDARERAPSDFPPSPFVDNGVEIDYDAISSSHSMHTDDCWRDELNIADPELLRRYGIKVEPRERLTSRRGPMNSAWRVIRQGAAKLFRTLVPWRNRPPCLPYWT</sequence>
<accession>A0ACC1Q310</accession>
<name>A0ACC1Q310_9APHY</name>
<dbReference type="Proteomes" id="UP001144978">
    <property type="component" value="Unassembled WGS sequence"/>
</dbReference>
<comment type="caution">
    <text evidence="1">The sequence shown here is derived from an EMBL/GenBank/DDBJ whole genome shotgun (WGS) entry which is preliminary data.</text>
</comment>
<evidence type="ECO:0000313" key="1">
    <source>
        <dbReference type="EMBL" id="KAJ3009926.1"/>
    </source>
</evidence>
<protein>
    <submittedName>
        <fullName evidence="1">Uncharacterized protein</fullName>
    </submittedName>
</protein>
<keyword evidence="2" id="KW-1185">Reference proteome</keyword>
<organism evidence="1 2">
    <name type="scientific">Trametes sanguinea</name>
    <dbReference type="NCBI Taxonomy" id="158606"/>
    <lineage>
        <taxon>Eukaryota</taxon>
        <taxon>Fungi</taxon>
        <taxon>Dikarya</taxon>
        <taxon>Basidiomycota</taxon>
        <taxon>Agaricomycotina</taxon>
        <taxon>Agaricomycetes</taxon>
        <taxon>Polyporales</taxon>
        <taxon>Polyporaceae</taxon>
        <taxon>Trametes</taxon>
    </lineage>
</organism>
<evidence type="ECO:0000313" key="2">
    <source>
        <dbReference type="Proteomes" id="UP001144978"/>
    </source>
</evidence>
<proteinExistence type="predicted"/>
<dbReference type="EMBL" id="JANSHE010000509">
    <property type="protein sequence ID" value="KAJ3009926.1"/>
    <property type="molecule type" value="Genomic_DNA"/>
</dbReference>